<dbReference type="Proteomes" id="UP001432180">
    <property type="component" value="Chromosome"/>
</dbReference>
<reference evidence="1 2" key="1">
    <citation type="journal article" date="2023" name="Microorganisms">
        <title>Thiorhodovibrio frisius and Trv. litoralis spp. nov., Two Novel Members from a Clade of Fastidious Purple Sulfur Bacteria That Exhibit Unique Red-Shifted Light-Harvesting Capabilities.</title>
        <authorList>
            <person name="Methner A."/>
            <person name="Kuzyk S.B."/>
            <person name="Petersen J."/>
            <person name="Bauer S."/>
            <person name="Brinkmann H."/>
            <person name="Sichau K."/>
            <person name="Wanner G."/>
            <person name="Wolf J."/>
            <person name="Neumann-Schaal M."/>
            <person name="Henke P."/>
            <person name="Tank M."/>
            <person name="Sproer C."/>
            <person name="Bunk B."/>
            <person name="Overmann J."/>
        </authorList>
    </citation>
    <scope>NUCLEOTIDE SEQUENCE [LARGE SCALE GENOMIC DNA]</scope>
    <source>
        <strain evidence="1 2">DSM 6702</strain>
    </source>
</reference>
<keyword evidence="2" id="KW-1185">Reference proteome</keyword>
<dbReference type="EMBL" id="CP121472">
    <property type="protein sequence ID" value="WPL18820.1"/>
    <property type="molecule type" value="Genomic_DNA"/>
</dbReference>
<gene>
    <name evidence="1" type="ORF">Thiowin_03911</name>
</gene>
<evidence type="ECO:0000313" key="1">
    <source>
        <dbReference type="EMBL" id="WPL18820.1"/>
    </source>
</evidence>
<accession>A0ABZ0SGQ7</accession>
<name>A0ABZ0SGQ7_9GAMM</name>
<evidence type="ECO:0000313" key="2">
    <source>
        <dbReference type="Proteomes" id="UP001432180"/>
    </source>
</evidence>
<organism evidence="1 2">
    <name type="scientific">Thiorhodovibrio winogradskyi</name>
    <dbReference type="NCBI Taxonomy" id="77007"/>
    <lineage>
        <taxon>Bacteria</taxon>
        <taxon>Pseudomonadati</taxon>
        <taxon>Pseudomonadota</taxon>
        <taxon>Gammaproteobacteria</taxon>
        <taxon>Chromatiales</taxon>
        <taxon>Chromatiaceae</taxon>
        <taxon>Thiorhodovibrio</taxon>
    </lineage>
</organism>
<protein>
    <submittedName>
        <fullName evidence="1">Uncharacterized protein</fullName>
    </submittedName>
</protein>
<proteinExistence type="predicted"/>
<sequence>MSAPGRAATSVLDEGSGSGKTSLLQTLAAFAQQRQHLGVAQTAAVVGAFEQGVGGIALVSVEFEDAFRDAVLGDQAVDGDLALLADAVGAIRGLILDRWVPSGVHVNHRVGGGEVEPRDAGALQLEQTSCPFRAFSALGSHEGSMDVIALLLVTTRDELEFLVYEKKSPNY</sequence>